<dbReference type="SUPFAM" id="SSF54593">
    <property type="entry name" value="Glyoxalase/Bleomycin resistance protein/Dihydroxybiphenyl dioxygenase"/>
    <property type="match status" value="1"/>
</dbReference>
<dbReference type="InterPro" id="IPR029068">
    <property type="entry name" value="Glyas_Bleomycin-R_OHBP_Dase"/>
</dbReference>
<protein>
    <submittedName>
        <fullName evidence="2">VOC family protein</fullName>
    </submittedName>
</protein>
<dbReference type="Proteomes" id="UP000708576">
    <property type="component" value="Unassembled WGS sequence"/>
</dbReference>
<evidence type="ECO:0000259" key="1">
    <source>
        <dbReference type="PROSITE" id="PS51819"/>
    </source>
</evidence>
<organism evidence="2 3">
    <name type="scientific">Carboxylicivirga linearis</name>
    <dbReference type="NCBI Taxonomy" id="1628157"/>
    <lineage>
        <taxon>Bacteria</taxon>
        <taxon>Pseudomonadati</taxon>
        <taxon>Bacteroidota</taxon>
        <taxon>Bacteroidia</taxon>
        <taxon>Marinilabiliales</taxon>
        <taxon>Marinilabiliaceae</taxon>
        <taxon>Carboxylicivirga</taxon>
    </lineage>
</organism>
<evidence type="ECO:0000313" key="2">
    <source>
        <dbReference type="EMBL" id="MBS2098408.1"/>
    </source>
</evidence>
<dbReference type="InterPro" id="IPR052164">
    <property type="entry name" value="Anthracycline_SecMetBiosynth"/>
</dbReference>
<dbReference type="PANTHER" id="PTHR33993:SF2">
    <property type="entry name" value="VOC DOMAIN-CONTAINING PROTEIN"/>
    <property type="match status" value="1"/>
</dbReference>
<dbReference type="CDD" id="cd07247">
    <property type="entry name" value="SgaA_N_like"/>
    <property type="match status" value="1"/>
</dbReference>
<proteinExistence type="predicted"/>
<accession>A0ABS5JUB0</accession>
<dbReference type="Pfam" id="PF00903">
    <property type="entry name" value="Glyoxalase"/>
    <property type="match status" value="1"/>
</dbReference>
<dbReference type="PANTHER" id="PTHR33993">
    <property type="entry name" value="GLYOXALASE-RELATED"/>
    <property type="match status" value="1"/>
</dbReference>
<dbReference type="Gene3D" id="3.10.180.10">
    <property type="entry name" value="2,3-Dihydroxybiphenyl 1,2-Dioxygenase, domain 1"/>
    <property type="match status" value="1"/>
</dbReference>
<dbReference type="PROSITE" id="PS51819">
    <property type="entry name" value="VOC"/>
    <property type="match status" value="1"/>
</dbReference>
<dbReference type="InterPro" id="IPR004360">
    <property type="entry name" value="Glyas_Fos-R_dOase_dom"/>
</dbReference>
<feature type="domain" description="VOC" evidence="1">
    <location>
        <begin position="4"/>
        <end position="118"/>
    </location>
</feature>
<gene>
    <name evidence="2" type="ORF">KEM10_08965</name>
</gene>
<comment type="caution">
    <text evidence="2">The sequence shown here is derived from an EMBL/GenBank/DDBJ whole genome shotgun (WGS) entry which is preliminary data.</text>
</comment>
<name>A0ABS5JUB0_9BACT</name>
<dbReference type="InterPro" id="IPR037523">
    <property type="entry name" value="VOC_core"/>
</dbReference>
<dbReference type="EMBL" id="JAGUCO010000005">
    <property type="protein sequence ID" value="MBS2098408.1"/>
    <property type="molecule type" value="Genomic_DNA"/>
</dbReference>
<evidence type="ECO:0000313" key="3">
    <source>
        <dbReference type="Proteomes" id="UP000708576"/>
    </source>
</evidence>
<sequence length="118" mass="12885">MRKIISWVEIPATDIERAAKFYSKVLNLEIQVMDFGKEKMACFPNGEGAISQAPDFNPAPNGVLVSFDTEKGLSAALDIVVENGGEIVQSKTKIEAEGRGYFALIIDTEGNKIGLYED</sequence>
<reference evidence="2 3" key="1">
    <citation type="journal article" date="2015" name="Int. J. Syst. Evol. Microbiol.">
        <title>Carboxylicivirga linearis sp. nov., isolated from a sea cucumber culture pond.</title>
        <authorList>
            <person name="Wang F.Q."/>
            <person name="Zhou Y.X."/>
            <person name="Lin X.Z."/>
            <person name="Chen G.J."/>
            <person name="Du Z.J."/>
        </authorList>
    </citation>
    <scope>NUCLEOTIDE SEQUENCE [LARGE SCALE GENOMIC DNA]</scope>
    <source>
        <strain evidence="2 3">FB218</strain>
    </source>
</reference>
<dbReference type="RefSeq" id="WP_212215654.1">
    <property type="nucleotide sequence ID" value="NZ_JAGUCO010000005.1"/>
</dbReference>
<keyword evidence="3" id="KW-1185">Reference proteome</keyword>